<dbReference type="Proteomes" id="UP000185728">
    <property type="component" value="Unassembled WGS sequence"/>
</dbReference>
<name>A0ABY1KXC5_9FLAO</name>
<evidence type="ECO:0000313" key="4">
    <source>
        <dbReference type="Proteomes" id="UP000185728"/>
    </source>
</evidence>
<organism evidence="3 4">
    <name type="scientific">Zobellia uliginosa</name>
    <dbReference type="NCBI Taxonomy" id="143224"/>
    <lineage>
        <taxon>Bacteria</taxon>
        <taxon>Pseudomonadati</taxon>
        <taxon>Bacteroidota</taxon>
        <taxon>Flavobacteriia</taxon>
        <taxon>Flavobacteriales</taxon>
        <taxon>Flavobacteriaceae</taxon>
        <taxon>Zobellia</taxon>
    </lineage>
</organism>
<dbReference type="InterPro" id="IPR051781">
    <property type="entry name" value="Metallo-dep_Hydrolase"/>
</dbReference>
<feature type="signal peptide" evidence="1">
    <location>
        <begin position="1"/>
        <end position="19"/>
    </location>
</feature>
<dbReference type="EMBL" id="FTOB01000003">
    <property type="protein sequence ID" value="SIS72157.1"/>
    <property type="molecule type" value="Genomic_DNA"/>
</dbReference>
<proteinExistence type="predicted"/>
<dbReference type="InterPro" id="IPR006680">
    <property type="entry name" value="Amidohydro-rel"/>
</dbReference>
<dbReference type="Gene3D" id="2.30.40.10">
    <property type="entry name" value="Urease, subunit C, domain 1"/>
    <property type="match status" value="1"/>
</dbReference>
<accession>A0ABY1KXC5</accession>
<gene>
    <name evidence="3" type="ORF">SAMN05421766_103614</name>
</gene>
<evidence type="ECO:0000313" key="3">
    <source>
        <dbReference type="EMBL" id="SIS72157.1"/>
    </source>
</evidence>
<dbReference type="SUPFAM" id="SSF51338">
    <property type="entry name" value="Composite domain of metallo-dependent hydrolases"/>
    <property type="match status" value="1"/>
</dbReference>
<protein>
    <submittedName>
        <fullName evidence="3">Imidazolonepropionase</fullName>
    </submittedName>
</protein>
<dbReference type="Gene3D" id="3.30.110.90">
    <property type="entry name" value="Amidohydrolase"/>
    <property type="match status" value="1"/>
</dbReference>
<dbReference type="PANTHER" id="PTHR43135">
    <property type="entry name" value="ALPHA-D-RIBOSE 1-METHYLPHOSPHONATE 5-TRIPHOSPHATE DIPHOSPHATASE"/>
    <property type="match status" value="1"/>
</dbReference>
<dbReference type="Pfam" id="PF01979">
    <property type="entry name" value="Amidohydro_1"/>
    <property type="match status" value="1"/>
</dbReference>
<keyword evidence="4" id="KW-1185">Reference proteome</keyword>
<dbReference type="RefSeq" id="WP_076455356.1">
    <property type="nucleotide sequence ID" value="NZ_FTOB01000003.1"/>
</dbReference>
<feature type="domain" description="Amidohydrolase-related" evidence="2">
    <location>
        <begin position="84"/>
        <end position="440"/>
    </location>
</feature>
<sequence>MRKTVSLFAFLVLSTIAYSQNPATADTSEVSYVVLKNATLIDAVSDTGKKGSLLIKGERIEALSYDRPITPPKGAVVYDLEGKYIIPGLIDAHVHITHGTLKEAQDQLQKALKAGITGVRDMGGDGRMLTLLQKNTKIGEDMGPDVFFSTIIAGPEFFAKDPRPQDVAKGAIAGQVPWVKAITDTTDLRQVIAEAKGLGATAIKVYLNIDKHLFKKVAAEAKRQHLKVWAHGVVPPTKPLDITKGGANVMSHAGSLIQYQMAKGPIKGRHDFESREKAAEWKAKLDAVKWDENTPEVVQLFEAMKKNHSILDATLFVYYYFKEDLKNMEEDALRQVDAFRAVTIAYDMGVKIGAGSDHMISEDGTLNLHTELKLLTTAGLSNIDALRAATIVNAEGLGEEKQIGTIESGKLANLVILNTDPLENIENTLDIKYVVKRGVIIP</sequence>
<reference evidence="3 4" key="1">
    <citation type="submission" date="2017-01" db="EMBL/GenBank/DDBJ databases">
        <authorList>
            <person name="Varghese N."/>
            <person name="Submissions S."/>
        </authorList>
    </citation>
    <scope>NUCLEOTIDE SEQUENCE [LARGE SCALE GENOMIC DNA]</scope>
    <source>
        <strain evidence="3 4">DSM 2061</strain>
    </source>
</reference>
<dbReference type="PANTHER" id="PTHR43135:SF3">
    <property type="entry name" value="ALPHA-D-RIBOSE 1-METHYLPHOSPHONATE 5-TRIPHOSPHATE DIPHOSPHATASE"/>
    <property type="match status" value="1"/>
</dbReference>
<dbReference type="Gene3D" id="3.40.50.10910">
    <property type="entry name" value="Amidohydrolase"/>
    <property type="match status" value="1"/>
</dbReference>
<dbReference type="InterPro" id="IPR011059">
    <property type="entry name" value="Metal-dep_hydrolase_composite"/>
</dbReference>
<feature type="chain" id="PRO_5045266751" evidence="1">
    <location>
        <begin position="20"/>
        <end position="442"/>
    </location>
</feature>
<comment type="caution">
    <text evidence="3">The sequence shown here is derived from an EMBL/GenBank/DDBJ whole genome shotgun (WGS) entry which is preliminary data.</text>
</comment>
<evidence type="ECO:0000256" key="1">
    <source>
        <dbReference type="SAM" id="SignalP"/>
    </source>
</evidence>
<dbReference type="Gene3D" id="1.20.58.520">
    <property type="entry name" value="Amidohydrolase"/>
    <property type="match status" value="1"/>
</dbReference>
<evidence type="ECO:0000259" key="2">
    <source>
        <dbReference type="Pfam" id="PF01979"/>
    </source>
</evidence>
<dbReference type="InterPro" id="IPR032466">
    <property type="entry name" value="Metal_Hydrolase"/>
</dbReference>
<keyword evidence="1" id="KW-0732">Signal</keyword>
<dbReference type="SUPFAM" id="SSF51556">
    <property type="entry name" value="Metallo-dependent hydrolases"/>
    <property type="match status" value="1"/>
</dbReference>